<keyword evidence="4 14" id="KW-0812">Transmembrane</keyword>
<dbReference type="CDD" id="cd12823">
    <property type="entry name" value="Mrs2_Mfm1p-like"/>
    <property type="match status" value="1"/>
</dbReference>
<dbReference type="OrthoDB" id="10251508at2759"/>
<dbReference type="PANTHER" id="PTHR13890">
    <property type="entry name" value="RNA SPLICING PROTEIN MRS2, MITOCHONDRIAL"/>
    <property type="match status" value="1"/>
</dbReference>
<comment type="subcellular location">
    <subcellularLocation>
        <location evidence="1 14">Mitochondrion inner membrane</location>
        <topology evidence="1 14">Multi-pass membrane protein</topology>
    </subcellularLocation>
</comment>
<comment type="function">
    <text evidence="12">High-conductance magnesium-selective channel that mediates the influx of magnesium into the mitochondrial matrix. Essential for the splicing of mRNA group II introns in mitochondria by affecting mitochondrial magnesium concentrations, which are critical for group II intron splicing. It also suppresses a variety of mitochondrial intron mutations and its absence may disturb the assembly of mitochondrial membrane complexes.</text>
</comment>
<dbReference type="GO" id="GO:0045016">
    <property type="term" value="P:mitochondrial magnesium ion transmembrane transport"/>
    <property type="evidence" value="ECO:0007669"/>
    <property type="project" value="TreeGrafter"/>
</dbReference>
<evidence type="ECO:0000313" key="16">
    <source>
        <dbReference type="Proteomes" id="UP000761534"/>
    </source>
</evidence>
<evidence type="ECO:0000256" key="10">
    <source>
        <dbReference type="ARBA" id="ARBA00023128"/>
    </source>
</evidence>
<keyword evidence="3 14" id="KW-0813">Transport</keyword>
<evidence type="ECO:0000256" key="1">
    <source>
        <dbReference type="ARBA" id="ARBA00004448"/>
    </source>
</evidence>
<keyword evidence="9 14" id="KW-0406">Ion transport</keyword>
<keyword evidence="5 14" id="KW-0999">Mitochondrion inner membrane</keyword>
<keyword evidence="6 14" id="KW-0460">Magnesium</keyword>
<dbReference type="GO" id="GO:0005743">
    <property type="term" value="C:mitochondrial inner membrane"/>
    <property type="evidence" value="ECO:0007669"/>
    <property type="project" value="UniProtKB-SubCell"/>
</dbReference>
<dbReference type="Proteomes" id="UP000761534">
    <property type="component" value="Unassembled WGS sequence"/>
</dbReference>
<evidence type="ECO:0000256" key="4">
    <source>
        <dbReference type="ARBA" id="ARBA00022692"/>
    </source>
</evidence>
<dbReference type="InterPro" id="IPR039204">
    <property type="entry name" value="MRS2-like"/>
</dbReference>
<keyword evidence="7" id="KW-0809">Transit peptide</keyword>
<evidence type="ECO:0000256" key="8">
    <source>
        <dbReference type="ARBA" id="ARBA00022989"/>
    </source>
</evidence>
<evidence type="ECO:0000256" key="13">
    <source>
        <dbReference type="ARBA" id="ARBA00046701"/>
    </source>
</evidence>
<evidence type="ECO:0000256" key="12">
    <source>
        <dbReference type="ARBA" id="ARBA00046105"/>
    </source>
</evidence>
<dbReference type="AlphaFoldDB" id="A0A642V7M3"/>
<dbReference type="Gene3D" id="1.20.58.340">
    <property type="entry name" value="Magnesium transport protein CorA, transmembrane region"/>
    <property type="match status" value="1"/>
</dbReference>
<reference evidence="15" key="1">
    <citation type="journal article" date="2019" name="G3 (Bethesda)">
        <title>Genome Assemblies of Two Rare Opportunistic Yeast Pathogens: Diutina rugosa (syn. Candida rugosa) and Trichomonascus ciferrii (syn. Candida ciferrii).</title>
        <authorList>
            <person name="Mixao V."/>
            <person name="Saus E."/>
            <person name="Hansen A.P."/>
            <person name="Lass-Florl C."/>
            <person name="Gabaldon T."/>
        </authorList>
    </citation>
    <scope>NUCLEOTIDE SEQUENCE</scope>
    <source>
        <strain evidence="15">CBS 4856</strain>
    </source>
</reference>
<dbReference type="PANTHER" id="PTHR13890:SF27">
    <property type="entry name" value="MAGNESIUM TRANSPORTER MRS2, MITOCHONDRIAL"/>
    <property type="match status" value="1"/>
</dbReference>
<dbReference type="VEuPathDB" id="FungiDB:TRICI_001751"/>
<feature type="transmembrane region" description="Helical" evidence="14">
    <location>
        <begin position="243"/>
        <end position="261"/>
    </location>
</feature>
<organism evidence="15 16">
    <name type="scientific">Trichomonascus ciferrii</name>
    <dbReference type="NCBI Taxonomy" id="44093"/>
    <lineage>
        <taxon>Eukaryota</taxon>
        <taxon>Fungi</taxon>
        <taxon>Dikarya</taxon>
        <taxon>Ascomycota</taxon>
        <taxon>Saccharomycotina</taxon>
        <taxon>Dipodascomycetes</taxon>
        <taxon>Dipodascales</taxon>
        <taxon>Trichomonascaceae</taxon>
        <taxon>Trichomonascus</taxon>
        <taxon>Trichomonascus ciferrii complex</taxon>
    </lineage>
</organism>
<comment type="similarity">
    <text evidence="2 14">Belongs to the CorA metal ion transporter (MIT) (TC 1.A.35) family.</text>
</comment>
<evidence type="ECO:0000256" key="14">
    <source>
        <dbReference type="RuleBase" id="RU366042"/>
    </source>
</evidence>
<evidence type="ECO:0000256" key="2">
    <source>
        <dbReference type="ARBA" id="ARBA00009765"/>
    </source>
</evidence>
<evidence type="ECO:0000256" key="5">
    <source>
        <dbReference type="ARBA" id="ARBA00022792"/>
    </source>
</evidence>
<evidence type="ECO:0000256" key="11">
    <source>
        <dbReference type="ARBA" id="ARBA00023136"/>
    </source>
</evidence>
<feature type="transmembrane region" description="Helical" evidence="14">
    <location>
        <begin position="273"/>
        <end position="294"/>
    </location>
</feature>
<keyword evidence="16" id="KW-1185">Reference proteome</keyword>
<evidence type="ECO:0000256" key="6">
    <source>
        <dbReference type="ARBA" id="ARBA00022842"/>
    </source>
</evidence>
<comment type="subunit">
    <text evidence="13">Homopentamer. Forms homooligomers. Interacts with MFM1.</text>
</comment>
<sequence length="346" mass="39986">MEFLADNGLHPRDLRNISQAKVSIIPSILVRKNCMLVNMLELQAVIKHDQVLILDDVSQADTSRLSVFIYDLETKLRPGLRNSFGQEFNAAQAYEMKALESILMNSVSGLEIQLKSHLSVLNEILSDLEDHVDRDMLRELLVRSKGLSQFYQRSVLVRDVLSDLLDQDEDLVEMYLTEKHQGIKRDLTDHAEAELLLEAYYKQIDEIVQQAERVMTNIKTTEEIINIMLDSNRNSLMLMELKITISTLGFTIGMFFSALYGMNLENFIEESTYGFVVVSGLITAVSIGLTWFNFRQLFRAQKMTMGIGAKKVKPRRPTRRFLWNKKRHPLNDPARRDISWKWLVEK</sequence>
<name>A0A642V7M3_9ASCO</name>
<evidence type="ECO:0000256" key="7">
    <source>
        <dbReference type="ARBA" id="ARBA00022946"/>
    </source>
</evidence>
<evidence type="ECO:0000313" key="15">
    <source>
        <dbReference type="EMBL" id="KAA8916100.1"/>
    </source>
</evidence>
<dbReference type="Pfam" id="PF22099">
    <property type="entry name" value="MRS2-like"/>
    <property type="match status" value="1"/>
</dbReference>
<evidence type="ECO:0000256" key="3">
    <source>
        <dbReference type="ARBA" id="ARBA00022448"/>
    </source>
</evidence>
<protein>
    <recommendedName>
        <fullName evidence="14">Magnesium transporter</fullName>
    </recommendedName>
</protein>
<proteinExistence type="inferred from homology"/>
<keyword evidence="8 14" id="KW-1133">Transmembrane helix</keyword>
<dbReference type="Gene3D" id="2.40.128.330">
    <property type="match status" value="1"/>
</dbReference>
<comment type="caution">
    <text evidence="15">The sequence shown here is derived from an EMBL/GenBank/DDBJ whole genome shotgun (WGS) entry which is preliminary data.</text>
</comment>
<accession>A0A642V7M3</accession>
<keyword evidence="10" id="KW-0496">Mitochondrion</keyword>
<keyword evidence="11 14" id="KW-0472">Membrane</keyword>
<evidence type="ECO:0000256" key="9">
    <source>
        <dbReference type="ARBA" id="ARBA00023065"/>
    </source>
</evidence>
<dbReference type="EMBL" id="SWFS01000123">
    <property type="protein sequence ID" value="KAA8916100.1"/>
    <property type="molecule type" value="Genomic_DNA"/>
</dbReference>
<gene>
    <name evidence="15" type="ORF">TRICI_001751</name>
</gene>
<dbReference type="GO" id="GO:0015095">
    <property type="term" value="F:magnesium ion transmembrane transporter activity"/>
    <property type="evidence" value="ECO:0007669"/>
    <property type="project" value="TreeGrafter"/>
</dbReference>